<proteinExistence type="predicted"/>
<dbReference type="InterPro" id="IPR014756">
    <property type="entry name" value="Ig_E-set"/>
</dbReference>
<dbReference type="SUPFAM" id="SSF46565">
    <property type="entry name" value="Chaperone J-domain"/>
    <property type="match status" value="1"/>
</dbReference>
<dbReference type="PANTHER" id="PTHR24075">
    <property type="entry name" value="SEC63 DOMAIN-CONTAINING"/>
    <property type="match status" value="1"/>
</dbReference>
<dbReference type="EMBL" id="REGN01008315">
    <property type="protein sequence ID" value="RNA03877.1"/>
    <property type="molecule type" value="Genomic_DNA"/>
</dbReference>
<dbReference type="SMART" id="SM00973">
    <property type="entry name" value="Sec63"/>
    <property type="match status" value="1"/>
</dbReference>
<feature type="compositionally biased region" description="Acidic residues" evidence="9">
    <location>
        <begin position="639"/>
        <end position="662"/>
    </location>
</feature>
<evidence type="ECO:0000256" key="7">
    <source>
        <dbReference type="ARBA" id="ARBA00023136"/>
    </source>
</evidence>
<keyword evidence="6 10" id="KW-1133">Transmembrane helix</keyword>
<evidence type="ECO:0000313" key="12">
    <source>
        <dbReference type="EMBL" id="RNA03877.1"/>
    </source>
</evidence>
<dbReference type="Proteomes" id="UP000276133">
    <property type="component" value="Unassembled WGS sequence"/>
</dbReference>
<keyword evidence="2" id="KW-0813">Transport</keyword>
<evidence type="ECO:0000256" key="2">
    <source>
        <dbReference type="ARBA" id="ARBA00022448"/>
    </source>
</evidence>
<protein>
    <submittedName>
        <fullName evidence="12">Translocation SEC63-like protein</fullName>
    </submittedName>
</protein>
<accession>A0A3M7PXM8</accession>
<feature type="domain" description="J" evidence="11">
    <location>
        <begin position="43"/>
        <end position="104"/>
    </location>
</feature>
<evidence type="ECO:0000256" key="3">
    <source>
        <dbReference type="ARBA" id="ARBA00022692"/>
    </source>
</evidence>
<dbReference type="PRINTS" id="PR00625">
    <property type="entry name" value="JDOMAIN"/>
</dbReference>
<dbReference type="Gene3D" id="2.60.40.150">
    <property type="entry name" value="C2 domain"/>
    <property type="match status" value="1"/>
</dbReference>
<dbReference type="Gene3D" id="1.10.3380.10">
    <property type="entry name" value="Sec63 N-terminal domain-like domain"/>
    <property type="match status" value="1"/>
</dbReference>
<dbReference type="AlphaFoldDB" id="A0A3M7PXM8"/>
<keyword evidence="5" id="KW-0653">Protein transport</keyword>
<dbReference type="SUPFAM" id="SSF81296">
    <property type="entry name" value="E set domains"/>
    <property type="match status" value="1"/>
</dbReference>
<dbReference type="SMART" id="SM00271">
    <property type="entry name" value="DnaJ"/>
    <property type="match status" value="1"/>
</dbReference>
<reference evidence="12 13" key="1">
    <citation type="journal article" date="2018" name="Sci. Rep.">
        <title>Genomic signatures of local adaptation to the degree of environmental predictability in rotifers.</title>
        <authorList>
            <person name="Franch-Gras L."/>
            <person name="Hahn C."/>
            <person name="Garcia-Roger E.M."/>
            <person name="Carmona M.J."/>
            <person name="Serra M."/>
            <person name="Gomez A."/>
        </authorList>
    </citation>
    <scope>NUCLEOTIDE SEQUENCE [LARGE SCALE GENOMIC DNA]</scope>
    <source>
        <strain evidence="12">HYR1</strain>
    </source>
</reference>
<dbReference type="PANTHER" id="PTHR24075:SF0">
    <property type="entry name" value="TRANSLOCATION PROTEIN SEC63 HOMOLOG"/>
    <property type="match status" value="1"/>
</dbReference>
<evidence type="ECO:0000256" key="5">
    <source>
        <dbReference type="ARBA" id="ARBA00022927"/>
    </source>
</evidence>
<dbReference type="GO" id="GO:0006614">
    <property type="term" value="P:SRP-dependent cotranslational protein targeting to membrane"/>
    <property type="evidence" value="ECO:0007669"/>
    <property type="project" value="TreeGrafter"/>
</dbReference>
<feature type="compositionally biased region" description="Basic and acidic residues" evidence="9">
    <location>
        <begin position="479"/>
        <end position="488"/>
    </location>
</feature>
<dbReference type="OrthoDB" id="1734229at2759"/>
<dbReference type="InterPro" id="IPR036869">
    <property type="entry name" value="J_dom_sf"/>
</dbReference>
<sequence>TLAEKEPKKRGFLLKLVLVVGWLVFFYLAYKASQIEIEHKEYDPFAIIGIDRSATDQEIKKRYRERAKVMHPDKGGDAKKFEELAKAYQALTDEETKKNWIEYGNPDGPGVTQFGIALPKWIIDGKNSYIVLGAYILVFMVIMPIIVGTWWYRSIRYTGDQVLIITTQLYNFLIMKSPQMNLKKIIMVLGSSREFERHSNPEIVERPSDNLEVPQLLKDLPELQEKIRELPYSAPYSIKARALIHAHLSRLTLSDTLTKDKNYLIKKCPFLINEMVNIAVNFAQAVASNYVPKNFPAPKLDTIENMMRLSPMIVQALWNKSKSNLLQLPHIEESHLKHFMTKKRNIANIKQFVQTSDSDRRSILRNLTDEQYDDIMRVCTYYPNVEMNYKVNIIDDEDEHTITAGALVTLDVFLQRDNLIVSYANEDLTKEEEEVKDEVDELTANETQKEEAKPKPWQKQQKKTKSKPKAKAVKASKAKKIEPKAKEDSESELEESGSDDEASGNVSASEDKKMEKNSGDDYFEKFQQMQKKKEKLETKAKVSHRVYCPFFADIKQECWWLYVADKKTNNIISSPIYVQTLKDTEEFELKFMAPKTPGLYTYTLILRSDSYIDFDVIKNLKLDVKKAQDIEEHPQWNFTDEEDAKEDEKEVDDEYATESQSE</sequence>
<dbReference type="PROSITE" id="PS50076">
    <property type="entry name" value="DNAJ_2"/>
    <property type="match status" value="1"/>
</dbReference>
<feature type="region of interest" description="Disordered" evidence="9">
    <location>
        <begin position="430"/>
        <end position="517"/>
    </location>
</feature>
<dbReference type="SUPFAM" id="SSF158702">
    <property type="entry name" value="Sec63 N-terminal domain-like"/>
    <property type="match status" value="1"/>
</dbReference>
<dbReference type="InterPro" id="IPR004179">
    <property type="entry name" value="Sec63-dom"/>
</dbReference>
<gene>
    <name evidence="12" type="ORF">BpHYR1_032885</name>
</gene>
<dbReference type="InterPro" id="IPR001623">
    <property type="entry name" value="DnaJ_domain"/>
</dbReference>
<feature type="compositionally biased region" description="Basic residues" evidence="9">
    <location>
        <begin position="460"/>
        <end position="478"/>
    </location>
</feature>
<dbReference type="GO" id="GO:0003723">
    <property type="term" value="F:RNA binding"/>
    <property type="evidence" value="ECO:0007669"/>
    <property type="project" value="TreeGrafter"/>
</dbReference>
<comment type="caution">
    <text evidence="12">The sequence shown here is derived from an EMBL/GenBank/DDBJ whole genome shotgun (WGS) entry which is preliminary data.</text>
</comment>
<evidence type="ECO:0000256" key="1">
    <source>
        <dbReference type="ARBA" id="ARBA00004477"/>
    </source>
</evidence>
<feature type="non-terminal residue" evidence="12">
    <location>
        <position position="1"/>
    </location>
</feature>
<evidence type="ECO:0000313" key="13">
    <source>
        <dbReference type="Proteomes" id="UP000276133"/>
    </source>
</evidence>
<comment type="subcellular location">
    <subcellularLocation>
        <location evidence="1">Endoplasmic reticulum membrane</location>
        <topology evidence="1">Multi-pass membrane protein</topology>
    </subcellularLocation>
</comment>
<keyword evidence="8" id="KW-0143">Chaperone</keyword>
<evidence type="ECO:0000256" key="8">
    <source>
        <dbReference type="ARBA" id="ARBA00023186"/>
    </source>
</evidence>
<dbReference type="GO" id="GO:0006620">
    <property type="term" value="P:post-translational protein targeting to endoplasmic reticulum membrane"/>
    <property type="evidence" value="ECO:0007669"/>
    <property type="project" value="TreeGrafter"/>
</dbReference>
<feature type="transmembrane region" description="Helical" evidence="10">
    <location>
        <begin position="12"/>
        <end position="30"/>
    </location>
</feature>
<keyword evidence="3 10" id="KW-0812">Transmembrane</keyword>
<dbReference type="Pfam" id="PF02889">
    <property type="entry name" value="Sec63"/>
    <property type="match status" value="2"/>
</dbReference>
<organism evidence="12 13">
    <name type="scientific">Brachionus plicatilis</name>
    <name type="common">Marine rotifer</name>
    <name type="synonym">Brachionus muelleri</name>
    <dbReference type="NCBI Taxonomy" id="10195"/>
    <lineage>
        <taxon>Eukaryota</taxon>
        <taxon>Metazoa</taxon>
        <taxon>Spiralia</taxon>
        <taxon>Gnathifera</taxon>
        <taxon>Rotifera</taxon>
        <taxon>Eurotatoria</taxon>
        <taxon>Monogononta</taxon>
        <taxon>Pseudotrocha</taxon>
        <taxon>Ploima</taxon>
        <taxon>Brachionidae</taxon>
        <taxon>Brachionus</taxon>
    </lineage>
</organism>
<evidence type="ECO:0000256" key="6">
    <source>
        <dbReference type="ARBA" id="ARBA00022989"/>
    </source>
</evidence>
<feature type="compositionally biased region" description="Acidic residues" evidence="9">
    <location>
        <begin position="430"/>
        <end position="443"/>
    </location>
</feature>
<dbReference type="Pfam" id="PF00226">
    <property type="entry name" value="DnaJ"/>
    <property type="match status" value="1"/>
</dbReference>
<keyword evidence="13" id="KW-1185">Reference proteome</keyword>
<dbReference type="STRING" id="10195.A0A3M7PXM8"/>
<feature type="transmembrane region" description="Helical" evidence="10">
    <location>
        <begin position="129"/>
        <end position="152"/>
    </location>
</feature>
<dbReference type="GO" id="GO:0008320">
    <property type="term" value="F:protein transmembrane transporter activity"/>
    <property type="evidence" value="ECO:0007669"/>
    <property type="project" value="TreeGrafter"/>
</dbReference>
<feature type="region of interest" description="Disordered" evidence="9">
    <location>
        <begin position="633"/>
        <end position="662"/>
    </location>
</feature>
<evidence type="ECO:0000259" key="11">
    <source>
        <dbReference type="PROSITE" id="PS50076"/>
    </source>
</evidence>
<keyword evidence="7 10" id="KW-0472">Membrane</keyword>
<dbReference type="GO" id="GO:0031207">
    <property type="term" value="C:Sec62/Sec63 complex"/>
    <property type="evidence" value="ECO:0007669"/>
    <property type="project" value="TreeGrafter"/>
</dbReference>
<evidence type="ECO:0000256" key="10">
    <source>
        <dbReference type="SAM" id="Phobius"/>
    </source>
</evidence>
<dbReference type="Gene3D" id="1.10.287.110">
    <property type="entry name" value="DnaJ domain"/>
    <property type="match status" value="1"/>
</dbReference>
<dbReference type="CDD" id="cd06257">
    <property type="entry name" value="DnaJ"/>
    <property type="match status" value="1"/>
</dbReference>
<dbReference type="Gene3D" id="1.10.150.20">
    <property type="entry name" value="5' to 3' exonuclease, C-terminal subdomain"/>
    <property type="match status" value="1"/>
</dbReference>
<name>A0A3M7PXM8_BRAPC</name>
<evidence type="ECO:0000256" key="4">
    <source>
        <dbReference type="ARBA" id="ARBA00022824"/>
    </source>
</evidence>
<evidence type="ECO:0000256" key="9">
    <source>
        <dbReference type="SAM" id="MobiDB-lite"/>
    </source>
</evidence>
<feature type="compositionally biased region" description="Acidic residues" evidence="9">
    <location>
        <begin position="489"/>
        <end position="502"/>
    </location>
</feature>
<dbReference type="InterPro" id="IPR035892">
    <property type="entry name" value="C2_domain_sf"/>
</dbReference>
<keyword evidence="4" id="KW-0256">Endoplasmic reticulum</keyword>